<dbReference type="EMBL" id="KL647405">
    <property type="protein sequence ID" value="KEY74955.1"/>
    <property type="molecule type" value="Genomic_DNA"/>
</dbReference>
<sequence length="98" mass="10537">MRFSTMAVALLMGTASAAVIESRQNDNRPVPEGACCVANTSLKQDVCSVNGQSGRCVPDSINNCGERLTCIPDAQLTCDANRIERGRPFCRRTGTNFP</sequence>
<dbReference type="OrthoDB" id="4153862at2759"/>
<evidence type="ECO:0000313" key="2">
    <source>
        <dbReference type="EMBL" id="KEY74955.1"/>
    </source>
</evidence>
<reference evidence="2 3" key="1">
    <citation type="journal article" date="2014" name="BMC Genomics">
        <title>Comparative genome sequencing reveals chemotype-specific gene clusters in the toxigenic black mold Stachybotrys.</title>
        <authorList>
            <person name="Semeiks J."/>
            <person name="Borek D."/>
            <person name="Otwinowski Z."/>
            <person name="Grishin N.V."/>
        </authorList>
    </citation>
    <scope>NUCLEOTIDE SEQUENCE [LARGE SCALE GENOMIC DNA]</scope>
    <source>
        <strain evidence="3">CBS 109288 / IBT 7711</strain>
    </source>
</reference>
<gene>
    <name evidence="2" type="ORF">S7711_01304</name>
</gene>
<keyword evidence="3" id="KW-1185">Reference proteome</keyword>
<feature type="signal peptide" evidence="1">
    <location>
        <begin position="1"/>
        <end position="17"/>
    </location>
</feature>
<feature type="chain" id="PRO_5001771889" evidence="1">
    <location>
        <begin position="18"/>
        <end position="98"/>
    </location>
</feature>
<keyword evidence="1" id="KW-0732">Signal</keyword>
<proteinExistence type="predicted"/>
<dbReference type="HOGENOM" id="CLU_133933_0_0_1"/>
<organism evidence="2 3">
    <name type="scientific">Stachybotrys chartarum (strain CBS 109288 / IBT 7711)</name>
    <name type="common">Toxic black mold</name>
    <name type="synonym">Stilbospora chartarum</name>
    <dbReference type="NCBI Taxonomy" id="1280523"/>
    <lineage>
        <taxon>Eukaryota</taxon>
        <taxon>Fungi</taxon>
        <taxon>Dikarya</taxon>
        <taxon>Ascomycota</taxon>
        <taxon>Pezizomycotina</taxon>
        <taxon>Sordariomycetes</taxon>
        <taxon>Hypocreomycetidae</taxon>
        <taxon>Hypocreales</taxon>
        <taxon>Stachybotryaceae</taxon>
        <taxon>Stachybotrys</taxon>
    </lineage>
</organism>
<protein>
    <submittedName>
        <fullName evidence="2">Uncharacterized protein</fullName>
    </submittedName>
</protein>
<evidence type="ECO:0000256" key="1">
    <source>
        <dbReference type="SAM" id="SignalP"/>
    </source>
</evidence>
<dbReference type="Proteomes" id="UP000028045">
    <property type="component" value="Unassembled WGS sequence"/>
</dbReference>
<evidence type="ECO:0000313" key="3">
    <source>
        <dbReference type="Proteomes" id="UP000028045"/>
    </source>
</evidence>
<name>A0A084BBM6_STACB</name>
<dbReference type="AlphaFoldDB" id="A0A084BBM6"/>
<accession>A0A084BBM6</accession>